<reference evidence="8" key="1">
    <citation type="submission" date="2016-10" db="EMBL/GenBank/DDBJ databases">
        <authorList>
            <person name="Benchimol M."/>
            <person name="Almeida L.G."/>
            <person name="Vasconcelos A.T."/>
            <person name="Perreira-Neves A."/>
            <person name="Rosa I.A."/>
            <person name="Tasca T."/>
            <person name="Bogo M.R."/>
            <person name="de Souza W."/>
        </authorList>
    </citation>
    <scope>NUCLEOTIDE SEQUENCE [LARGE SCALE GENOMIC DNA]</scope>
    <source>
        <strain evidence="8">K</strain>
    </source>
</reference>
<dbReference type="InterPro" id="IPR019734">
    <property type="entry name" value="TPR_rpt"/>
</dbReference>
<dbReference type="InterPro" id="IPR003126">
    <property type="entry name" value="Znf_UBR"/>
</dbReference>
<dbReference type="InterPro" id="IPR011009">
    <property type="entry name" value="Kinase-like_dom_sf"/>
</dbReference>
<evidence type="ECO:0000256" key="3">
    <source>
        <dbReference type="ARBA" id="ARBA00022833"/>
    </source>
</evidence>
<gene>
    <name evidence="8" type="ORF">TRFO_23999</name>
</gene>
<dbReference type="GO" id="GO:0008270">
    <property type="term" value="F:zinc ion binding"/>
    <property type="evidence" value="ECO:0007669"/>
    <property type="project" value="UniProtKB-KW"/>
</dbReference>
<feature type="zinc finger region" description="UBR-type" evidence="5">
    <location>
        <begin position="808"/>
        <end position="875"/>
    </location>
</feature>
<accession>A0A1J4KDD1</accession>
<dbReference type="GO" id="GO:0005524">
    <property type="term" value="F:ATP binding"/>
    <property type="evidence" value="ECO:0007669"/>
    <property type="project" value="InterPro"/>
</dbReference>
<sequence>MNEGDDEKHYLTQLDAIFPPNIYQNIVFFWNYKMRSLFLYDIDPKFVDYLYDVTFTPCVVINFFSDNFETYFCLCCENLLLIVYYNDLDFFQNLIPRLKDSMIVPCNENDIKILSQISPDLKYFSNNIQNIFKDVQIALDFHLNYSTIKYDDNMTYSRFLFLSLFPVMTHFLFRQRFRLFPCEIPESFIEYDSDDFIFLREIGQGSYGVVSLQIHKKTGILVAIKSFNKQKKKILRREKEIYKLLKHPSIVRCYGFIKSLYSSLVFEYIAKGDLRQAINEKSLTNTHKSKIILQILFGIDYMHAKGIMHRDIKCDNILLNDNYDAFITDFDLARQYLTDQKTTLEIGSFCYRSPEQMNGDDVSFQTDLYSFGLLIYEVATGNLPFNGLSISQMIDRITSGDIPKLSHKFGKISKIYDMCTSLNIERRSSSFYIIRLMIDEGDFFTGTKKSVIKNLIKQYEIINVDRKDVQFIIDKANMNHSLSQLYLGVIYMDGIAVAKNEKEGFKWFYAAANQGVVEAMYNVAVCLSLGKGTNKNDLLSFYWLKKAAKSGLLYALHDLAAYYEIGKGTEKNLEKAFKYYKKAADKKLPISQLKVSQMLDNGKGTHLDPNQSLVFLRQSAKQGNASAEYHLANFFLLNKDYHKALKWYLKASKYFPRSFLKTGIIYFSFFHDYEKALIELFKARKAGETLSYLYIALIYKAIGNIQESEEFMKVAAKRGISSAQYYYGEILIEKDDEKGREYLEKAAAAHISMAQYKLGYLYEHGKFLKQDINKATELYKTTASVYCTPAVEKLAKLQPGLKISKKFDRCSFEKNGKHYITQMKYECLTCGIIDDLCFCSFCAEHCHKDHLIVDNGSLTIMYCDCGCKNHHFCTS</sequence>
<evidence type="ECO:0000259" key="6">
    <source>
        <dbReference type="PROSITE" id="PS50011"/>
    </source>
</evidence>
<dbReference type="Proteomes" id="UP000179807">
    <property type="component" value="Unassembled WGS sequence"/>
</dbReference>
<dbReference type="PROSITE" id="PS50005">
    <property type="entry name" value="TPR"/>
    <property type="match status" value="1"/>
</dbReference>
<evidence type="ECO:0000256" key="5">
    <source>
        <dbReference type="PROSITE-ProRule" id="PRU00508"/>
    </source>
</evidence>
<protein>
    <recommendedName>
        <fullName evidence="10">Protein kinase domain-containing protein</fullName>
    </recommendedName>
</protein>
<dbReference type="InterPro" id="IPR000719">
    <property type="entry name" value="Prot_kinase_dom"/>
</dbReference>
<dbReference type="GO" id="GO:0010506">
    <property type="term" value="P:regulation of autophagy"/>
    <property type="evidence" value="ECO:0007669"/>
    <property type="project" value="InterPro"/>
</dbReference>
<dbReference type="AlphaFoldDB" id="A0A1J4KDD1"/>
<keyword evidence="2" id="KW-0863">Zinc-finger</keyword>
<feature type="domain" description="UBR-type" evidence="7">
    <location>
        <begin position="808"/>
        <end position="875"/>
    </location>
</feature>
<dbReference type="SUPFAM" id="SSF56112">
    <property type="entry name" value="Protein kinase-like (PK-like)"/>
    <property type="match status" value="1"/>
</dbReference>
<dbReference type="SMART" id="SM00671">
    <property type="entry name" value="SEL1"/>
    <property type="match status" value="8"/>
</dbReference>
<dbReference type="PROSITE" id="PS51157">
    <property type="entry name" value="ZF_UBR"/>
    <property type="match status" value="1"/>
</dbReference>
<keyword evidence="4" id="KW-0802">TPR repeat</keyword>
<keyword evidence="9" id="KW-1185">Reference proteome</keyword>
<dbReference type="InterPro" id="IPR008271">
    <property type="entry name" value="Ser/Thr_kinase_AS"/>
</dbReference>
<dbReference type="RefSeq" id="XP_068360860.1">
    <property type="nucleotide sequence ID" value="XM_068503493.1"/>
</dbReference>
<dbReference type="PANTHER" id="PTHR24348">
    <property type="entry name" value="SERINE/THREONINE-PROTEIN KINASE UNC-51-RELATED"/>
    <property type="match status" value="1"/>
</dbReference>
<dbReference type="VEuPathDB" id="TrichDB:TRFO_23999"/>
<dbReference type="Pfam" id="PF00069">
    <property type="entry name" value="Pkinase"/>
    <property type="match status" value="1"/>
</dbReference>
<dbReference type="Gene3D" id="1.25.40.10">
    <property type="entry name" value="Tetratricopeptide repeat domain"/>
    <property type="match status" value="1"/>
</dbReference>
<evidence type="ECO:0000256" key="2">
    <source>
        <dbReference type="ARBA" id="ARBA00022771"/>
    </source>
</evidence>
<dbReference type="GO" id="GO:0005737">
    <property type="term" value="C:cytoplasm"/>
    <property type="evidence" value="ECO:0007669"/>
    <property type="project" value="TreeGrafter"/>
</dbReference>
<evidence type="ECO:0000259" key="7">
    <source>
        <dbReference type="PROSITE" id="PS51157"/>
    </source>
</evidence>
<dbReference type="PROSITE" id="PS00108">
    <property type="entry name" value="PROTEIN_KINASE_ST"/>
    <property type="match status" value="1"/>
</dbReference>
<dbReference type="GeneID" id="94838197"/>
<dbReference type="GO" id="GO:0004674">
    <property type="term" value="F:protein serine/threonine kinase activity"/>
    <property type="evidence" value="ECO:0007669"/>
    <property type="project" value="InterPro"/>
</dbReference>
<evidence type="ECO:0000313" key="9">
    <source>
        <dbReference type="Proteomes" id="UP000179807"/>
    </source>
</evidence>
<feature type="repeat" description="TPR" evidence="4">
    <location>
        <begin position="625"/>
        <end position="658"/>
    </location>
</feature>
<dbReference type="CDD" id="cd14014">
    <property type="entry name" value="STKc_PknB_like"/>
    <property type="match status" value="1"/>
</dbReference>
<dbReference type="EMBL" id="MLAK01000688">
    <property type="protein sequence ID" value="OHT07724.1"/>
    <property type="molecule type" value="Genomic_DNA"/>
</dbReference>
<proteinExistence type="predicted"/>
<evidence type="ECO:0008006" key="10">
    <source>
        <dbReference type="Google" id="ProtNLM"/>
    </source>
</evidence>
<feature type="domain" description="Protein kinase" evidence="6">
    <location>
        <begin position="196"/>
        <end position="444"/>
    </location>
</feature>
<dbReference type="Pfam" id="PF08238">
    <property type="entry name" value="Sel1"/>
    <property type="match status" value="7"/>
</dbReference>
<organism evidence="8 9">
    <name type="scientific">Tritrichomonas foetus</name>
    <dbReference type="NCBI Taxonomy" id="1144522"/>
    <lineage>
        <taxon>Eukaryota</taxon>
        <taxon>Metamonada</taxon>
        <taxon>Parabasalia</taxon>
        <taxon>Tritrichomonadida</taxon>
        <taxon>Tritrichomonadidae</taxon>
        <taxon>Tritrichomonas</taxon>
    </lineage>
</organism>
<dbReference type="CDD" id="cd19671">
    <property type="entry name" value="UBR-box_UBR4_5_6_7"/>
    <property type="match status" value="1"/>
</dbReference>
<evidence type="ECO:0000256" key="1">
    <source>
        <dbReference type="ARBA" id="ARBA00022723"/>
    </source>
</evidence>
<keyword evidence="1" id="KW-0479">Metal-binding</keyword>
<dbReference type="InterPro" id="IPR011990">
    <property type="entry name" value="TPR-like_helical_dom_sf"/>
</dbReference>
<comment type="caution">
    <text evidence="8">The sequence shown here is derived from an EMBL/GenBank/DDBJ whole genome shotgun (WGS) entry which is preliminary data.</text>
</comment>
<evidence type="ECO:0000313" key="8">
    <source>
        <dbReference type="EMBL" id="OHT07724.1"/>
    </source>
</evidence>
<dbReference type="InterPro" id="IPR045269">
    <property type="entry name" value="Atg1-like"/>
</dbReference>
<dbReference type="SMART" id="SM00220">
    <property type="entry name" value="S_TKc"/>
    <property type="match status" value="1"/>
</dbReference>
<dbReference type="PROSITE" id="PS50011">
    <property type="entry name" value="PROTEIN_KINASE_DOM"/>
    <property type="match status" value="1"/>
</dbReference>
<dbReference type="Gene3D" id="1.10.510.10">
    <property type="entry name" value="Transferase(Phosphotransferase) domain 1"/>
    <property type="match status" value="1"/>
</dbReference>
<dbReference type="InterPro" id="IPR006597">
    <property type="entry name" value="Sel1-like"/>
</dbReference>
<name>A0A1J4KDD1_9EUKA</name>
<dbReference type="SMART" id="SM00396">
    <property type="entry name" value="ZnF_UBR1"/>
    <property type="match status" value="1"/>
</dbReference>
<evidence type="ECO:0000256" key="4">
    <source>
        <dbReference type="PROSITE-ProRule" id="PRU00339"/>
    </source>
</evidence>
<dbReference type="SUPFAM" id="SSF81901">
    <property type="entry name" value="HCP-like"/>
    <property type="match status" value="2"/>
</dbReference>
<keyword evidence="3" id="KW-0862">Zinc</keyword>
<dbReference type="PANTHER" id="PTHR24348:SF72">
    <property type="entry name" value="SERINE_THREONINE PROTEIN KINASE"/>
    <property type="match status" value="1"/>
</dbReference>